<name>A0ABU1QKM6_9BACL</name>
<evidence type="ECO:0000313" key="2">
    <source>
        <dbReference type="Proteomes" id="UP001266807"/>
    </source>
</evidence>
<keyword evidence="2" id="KW-1185">Reference proteome</keyword>
<comment type="caution">
    <text evidence="1">The sequence shown here is derived from an EMBL/GenBank/DDBJ whole genome shotgun (WGS) entry which is preliminary data.</text>
</comment>
<dbReference type="EMBL" id="JAVDUG010000004">
    <property type="protein sequence ID" value="MDR6779360.1"/>
    <property type="molecule type" value="Genomic_DNA"/>
</dbReference>
<reference evidence="1 2" key="1">
    <citation type="submission" date="2023-07" db="EMBL/GenBank/DDBJ databases">
        <title>Sorghum-associated microbial communities from plants grown in Nebraska, USA.</title>
        <authorList>
            <person name="Schachtman D."/>
        </authorList>
    </citation>
    <scope>NUCLEOTIDE SEQUENCE [LARGE SCALE GENOMIC DNA]</scope>
    <source>
        <strain evidence="1 2">BE143</strain>
    </source>
</reference>
<proteinExistence type="predicted"/>
<sequence length="866" mass="100981">MNKQVHVFSVDTSAFYNEEEMKIHRRQKRNYKFRSTLKEIKNKKSNDELLLNKVNCYIKYTNRRIKKSKELLYTLFRSNKTIRSLRPSEVDSNNLKNIVSVFDSTLTRVLQIKENSLFRDIIIVQTYFFDVLEDIIVNGFLYNNEKYVCFTASAGQIRTKKTVFIKESVFHRYQCTLMCGLTIDRINELGGVNINKYLAYLALCNSATEQWLDFDINKSIVVDDMTTTLKTTVDFISDKTYKIERKTMDVPIEHTDGCGMILPRKSKKAMMIRLPWVKGLLVPFPFDKFLREKNKQQGYSKYGIIKDIYGKEHDVLKEEIEVIFTKSQFKMWKYYNSWSEYIDKYLIHNCQAGKCNEEDATIGNAKLNYQMLQTLTDITDQELEIISSETIQDIHNIGTDKNTMLKTLGVTSYNRNKNNFQKALEVYPELLNDTYSKETIKQVKKSLIKHAKAGKIDVNGKYTFISPDLYAFCEYLFLGIDQPKGLLKNTEVFCDLFENAIDLDCLRSPHLYREHAVRKNTKNKEMKRWFVTKSLYTSIHDPISKILMFDNDGDKALVCCDKTLVNAAKRNMQGIYPLYYEMAKAGAELINSKSIFNGLNAAYTGGNIGIISNDITKIWNSDNIDLNVIKILCMENNFTIDYAKTLYKPERPEQIKKIILNHTKTKAPKFFMYAKDKDENKVEVSNKSVMNRLSNLVPNPRISFRNAGLGKFNYNLLLSDPTRPVLIDDNVIDTYTKLDKNKKFMFSNDGATKSNDDLFHYSLIRESIFSSSKKNKKEIVDILIEYLYNNKKSNFKTTLWSSFGDIIVENLLRNLNKMGTCKRCGIDYAITKQRQIYCDDCFRIVRKEKERDKKRNQRSKNCPRET</sequence>
<protein>
    <recommendedName>
        <fullName evidence="3">DNA-directed RNA polymerase</fullName>
    </recommendedName>
</protein>
<organism evidence="1 2">
    <name type="scientific">Paenibacillus peoriae</name>
    <dbReference type="NCBI Taxonomy" id="59893"/>
    <lineage>
        <taxon>Bacteria</taxon>
        <taxon>Bacillati</taxon>
        <taxon>Bacillota</taxon>
        <taxon>Bacilli</taxon>
        <taxon>Bacillales</taxon>
        <taxon>Paenibacillaceae</taxon>
        <taxon>Paenibacillus</taxon>
    </lineage>
</organism>
<evidence type="ECO:0008006" key="3">
    <source>
        <dbReference type="Google" id="ProtNLM"/>
    </source>
</evidence>
<dbReference type="RefSeq" id="WP_068940921.1">
    <property type="nucleotide sequence ID" value="NZ_JAVDUG010000004.1"/>
</dbReference>
<evidence type="ECO:0000313" key="1">
    <source>
        <dbReference type="EMBL" id="MDR6779360.1"/>
    </source>
</evidence>
<accession>A0ABU1QKM6</accession>
<gene>
    <name evidence="1" type="ORF">J2W98_003640</name>
</gene>
<dbReference type="Proteomes" id="UP001266807">
    <property type="component" value="Unassembled WGS sequence"/>
</dbReference>